<evidence type="ECO:0000313" key="2">
    <source>
        <dbReference type="EMBL" id="KAJ7100060.1"/>
    </source>
</evidence>
<sequence>MSVGIEWGPLIGTSCAETMQLEGCVCDRYLRPSDLFSATQVEWDSAQALRSKQVDCAGWIRWTGSAARGPSRAAGERRARTTSRAFADGSACAAYGAEALSRAETVGVEQGIGRGAQNLVHSKRALRKSFLRSTASQRTAEREAAESNANPSRSCSPARRRPASTPLQTIRSIQDLYSASERSSAGVPEAIAHAEFGVHRAQVRRFPSASALVDLYAARGLLPNAAHARRPAHSRTALRVRPTARKLSLGLCERNRSASSKAPGAGRGTSCIRNAVRSARAAAERRARMTSRAFADGAAERKRSAPSKARGAERGTSCIRSDELFAKAKLRPTSAEAGIERESLPNAPLVLPSPPSTRSCPSRCKRLAGLVQRGSAAVPGWTAPAGFGANARGQQREARRWKPRAHDVSAFADGSACAACGASAVPRRTSANGRVRARDWARGAEPRATSASRAERTPTRSAKPQQPPNRPSAAFPRSRTLPAPSIQRRPLASLESPLLIHPGHAAPLPVWRPFRVGWSSLRVGRFAGMISEAEAGWD</sequence>
<feature type="compositionally biased region" description="Basic and acidic residues" evidence="1">
    <location>
        <begin position="436"/>
        <end position="445"/>
    </location>
</feature>
<evidence type="ECO:0000256" key="1">
    <source>
        <dbReference type="SAM" id="MobiDB-lite"/>
    </source>
</evidence>
<evidence type="ECO:0000313" key="3">
    <source>
        <dbReference type="Proteomes" id="UP001222325"/>
    </source>
</evidence>
<gene>
    <name evidence="2" type="ORF">B0H15DRAFT_944437</name>
</gene>
<dbReference type="AlphaFoldDB" id="A0AAD6XW14"/>
<protein>
    <submittedName>
        <fullName evidence="2">Uncharacterized protein</fullName>
    </submittedName>
</protein>
<organism evidence="2 3">
    <name type="scientific">Mycena belliarum</name>
    <dbReference type="NCBI Taxonomy" id="1033014"/>
    <lineage>
        <taxon>Eukaryota</taxon>
        <taxon>Fungi</taxon>
        <taxon>Dikarya</taxon>
        <taxon>Basidiomycota</taxon>
        <taxon>Agaricomycotina</taxon>
        <taxon>Agaricomycetes</taxon>
        <taxon>Agaricomycetidae</taxon>
        <taxon>Agaricales</taxon>
        <taxon>Marasmiineae</taxon>
        <taxon>Mycenaceae</taxon>
        <taxon>Mycena</taxon>
    </lineage>
</organism>
<dbReference type="EMBL" id="JARJCN010000006">
    <property type="protein sequence ID" value="KAJ7100060.1"/>
    <property type="molecule type" value="Genomic_DNA"/>
</dbReference>
<accession>A0AAD6XW14</accession>
<feature type="region of interest" description="Disordered" evidence="1">
    <location>
        <begin position="290"/>
        <end position="314"/>
    </location>
</feature>
<name>A0AAD6XW14_9AGAR</name>
<feature type="region of interest" description="Disordered" evidence="1">
    <location>
        <begin position="133"/>
        <end position="166"/>
    </location>
</feature>
<reference evidence="2" key="1">
    <citation type="submission" date="2023-03" db="EMBL/GenBank/DDBJ databases">
        <title>Massive genome expansion in bonnet fungi (Mycena s.s.) driven by repeated elements and novel gene families across ecological guilds.</title>
        <authorList>
            <consortium name="Lawrence Berkeley National Laboratory"/>
            <person name="Harder C.B."/>
            <person name="Miyauchi S."/>
            <person name="Viragh M."/>
            <person name="Kuo A."/>
            <person name="Thoen E."/>
            <person name="Andreopoulos B."/>
            <person name="Lu D."/>
            <person name="Skrede I."/>
            <person name="Drula E."/>
            <person name="Henrissat B."/>
            <person name="Morin E."/>
            <person name="Kohler A."/>
            <person name="Barry K."/>
            <person name="LaButti K."/>
            <person name="Morin E."/>
            <person name="Salamov A."/>
            <person name="Lipzen A."/>
            <person name="Mereny Z."/>
            <person name="Hegedus B."/>
            <person name="Baldrian P."/>
            <person name="Stursova M."/>
            <person name="Weitz H."/>
            <person name="Taylor A."/>
            <person name="Grigoriev I.V."/>
            <person name="Nagy L.G."/>
            <person name="Martin F."/>
            <person name="Kauserud H."/>
        </authorList>
    </citation>
    <scope>NUCLEOTIDE SEQUENCE</scope>
    <source>
        <strain evidence="2">CBHHK173m</strain>
    </source>
</reference>
<keyword evidence="3" id="KW-1185">Reference proteome</keyword>
<proteinExistence type="predicted"/>
<feature type="region of interest" description="Disordered" evidence="1">
    <location>
        <begin position="427"/>
        <end position="483"/>
    </location>
</feature>
<comment type="caution">
    <text evidence="2">The sequence shown here is derived from an EMBL/GenBank/DDBJ whole genome shotgun (WGS) entry which is preliminary data.</text>
</comment>
<dbReference type="Proteomes" id="UP001222325">
    <property type="component" value="Unassembled WGS sequence"/>
</dbReference>